<evidence type="ECO:0000259" key="4">
    <source>
        <dbReference type="PROSITE" id="PS50956"/>
    </source>
</evidence>
<dbReference type="InterPro" id="IPR000485">
    <property type="entry name" value="AsnC-type_HTH_dom"/>
</dbReference>
<dbReference type="PROSITE" id="PS50956">
    <property type="entry name" value="HTH_ASNC_2"/>
    <property type="match status" value="1"/>
</dbReference>
<dbReference type="InterPro" id="IPR011991">
    <property type="entry name" value="ArsR-like_HTH"/>
</dbReference>
<dbReference type="Gene3D" id="1.10.10.10">
    <property type="entry name" value="Winged helix-like DNA-binding domain superfamily/Winged helix DNA-binding domain"/>
    <property type="match status" value="1"/>
</dbReference>
<dbReference type="SMART" id="SM00344">
    <property type="entry name" value="HTH_ASNC"/>
    <property type="match status" value="1"/>
</dbReference>
<dbReference type="RefSeq" id="WP_209912246.1">
    <property type="nucleotide sequence ID" value="NZ_BAAAMI010000027.1"/>
</dbReference>
<evidence type="ECO:0000313" key="5">
    <source>
        <dbReference type="EMBL" id="MBP2376489.1"/>
    </source>
</evidence>
<evidence type="ECO:0000256" key="1">
    <source>
        <dbReference type="ARBA" id="ARBA00023015"/>
    </source>
</evidence>
<dbReference type="EMBL" id="JAGIOE010000002">
    <property type="protein sequence ID" value="MBP2376489.1"/>
    <property type="molecule type" value="Genomic_DNA"/>
</dbReference>
<organism evidence="5 6">
    <name type="scientific">Paeniglutamicibacter psychrophenolicus</name>
    <dbReference type="NCBI Taxonomy" id="257454"/>
    <lineage>
        <taxon>Bacteria</taxon>
        <taxon>Bacillati</taxon>
        <taxon>Actinomycetota</taxon>
        <taxon>Actinomycetes</taxon>
        <taxon>Micrococcales</taxon>
        <taxon>Micrococcaceae</taxon>
        <taxon>Paeniglutamicibacter</taxon>
    </lineage>
</organism>
<reference evidence="5 6" key="1">
    <citation type="submission" date="2021-03" db="EMBL/GenBank/DDBJ databases">
        <title>Sequencing the genomes of 1000 actinobacteria strains.</title>
        <authorList>
            <person name="Klenk H.-P."/>
        </authorList>
    </citation>
    <scope>NUCLEOTIDE SEQUENCE [LARGE SCALE GENOMIC DNA]</scope>
    <source>
        <strain evidence="5 6">DSM 15454</strain>
    </source>
</reference>
<comment type="caution">
    <text evidence="5">The sequence shown here is derived from an EMBL/GenBank/DDBJ whole genome shotgun (WGS) entry which is preliminary data.</text>
</comment>
<accession>A0ABS4WJV4</accession>
<proteinExistence type="predicted"/>
<evidence type="ECO:0000256" key="3">
    <source>
        <dbReference type="ARBA" id="ARBA00023163"/>
    </source>
</evidence>
<sequence length="154" mass="17041">MDAIDREILARLQGDGRITLTDLARHVQLSLSRCQRRVRDLEAAGVIQGYRAVVNPGEVGLQFEAIAFATLNRATGVTAFDDALAEVPEIIEAQRLFGVPDYILRIVAADQSAYQRLYDEVLIKLPGLRSLKSTIVMKQSVALRALPLKRAAKR</sequence>
<gene>
    <name evidence="5" type="ORF">JOF46_004478</name>
</gene>
<dbReference type="Proteomes" id="UP000766570">
    <property type="component" value="Unassembled WGS sequence"/>
</dbReference>
<dbReference type="InterPro" id="IPR036388">
    <property type="entry name" value="WH-like_DNA-bd_sf"/>
</dbReference>
<dbReference type="PRINTS" id="PR00033">
    <property type="entry name" value="HTHASNC"/>
</dbReference>
<protein>
    <submittedName>
        <fullName evidence="5">DNA-binding Lrp family transcriptional regulator</fullName>
    </submittedName>
</protein>
<keyword evidence="3" id="KW-0804">Transcription</keyword>
<dbReference type="PANTHER" id="PTHR30154:SF34">
    <property type="entry name" value="TRANSCRIPTIONAL REGULATOR AZLB"/>
    <property type="match status" value="1"/>
</dbReference>
<evidence type="ECO:0000313" key="6">
    <source>
        <dbReference type="Proteomes" id="UP000766570"/>
    </source>
</evidence>
<dbReference type="InterPro" id="IPR036390">
    <property type="entry name" value="WH_DNA-bd_sf"/>
</dbReference>
<keyword evidence="1" id="KW-0805">Transcription regulation</keyword>
<keyword evidence="6" id="KW-1185">Reference proteome</keyword>
<keyword evidence="2 5" id="KW-0238">DNA-binding</keyword>
<feature type="domain" description="HTH asnC-type" evidence="4">
    <location>
        <begin position="1"/>
        <end position="62"/>
    </location>
</feature>
<dbReference type="Gene3D" id="3.30.70.920">
    <property type="match status" value="1"/>
</dbReference>
<dbReference type="Pfam" id="PF13412">
    <property type="entry name" value="HTH_24"/>
    <property type="match status" value="1"/>
</dbReference>
<dbReference type="SUPFAM" id="SSF54909">
    <property type="entry name" value="Dimeric alpha+beta barrel"/>
    <property type="match status" value="1"/>
</dbReference>
<dbReference type="GO" id="GO:0003677">
    <property type="term" value="F:DNA binding"/>
    <property type="evidence" value="ECO:0007669"/>
    <property type="project" value="UniProtKB-KW"/>
</dbReference>
<dbReference type="PANTHER" id="PTHR30154">
    <property type="entry name" value="LEUCINE-RESPONSIVE REGULATORY PROTEIN"/>
    <property type="match status" value="1"/>
</dbReference>
<evidence type="ECO:0000256" key="2">
    <source>
        <dbReference type="ARBA" id="ARBA00023125"/>
    </source>
</evidence>
<dbReference type="InterPro" id="IPR019888">
    <property type="entry name" value="Tscrpt_reg_AsnC-like"/>
</dbReference>
<dbReference type="Pfam" id="PF01037">
    <property type="entry name" value="AsnC_trans_reg"/>
    <property type="match status" value="1"/>
</dbReference>
<name>A0ABS4WJV4_9MICC</name>
<dbReference type="InterPro" id="IPR019887">
    <property type="entry name" value="Tscrpt_reg_AsnC/Lrp_C"/>
</dbReference>
<dbReference type="InterPro" id="IPR011008">
    <property type="entry name" value="Dimeric_a/b-barrel"/>
</dbReference>
<dbReference type="SUPFAM" id="SSF46785">
    <property type="entry name" value="Winged helix' DNA-binding domain"/>
    <property type="match status" value="1"/>
</dbReference>
<dbReference type="CDD" id="cd00090">
    <property type="entry name" value="HTH_ARSR"/>
    <property type="match status" value="1"/>
</dbReference>